<keyword evidence="2" id="KW-1185">Reference proteome</keyword>
<accession>A0A0P1ADN4</accession>
<proteinExistence type="predicted"/>
<dbReference type="RefSeq" id="XP_024575226.1">
    <property type="nucleotide sequence ID" value="XM_024724339.1"/>
</dbReference>
<dbReference type="PANTHER" id="PTHR13510">
    <property type="entry name" value="FYVE-FINGER-CONTAINING RAB5 EFFECTOR PROTEIN RABENOSYN-5-RELATED"/>
    <property type="match status" value="1"/>
</dbReference>
<dbReference type="AlphaFoldDB" id="A0A0P1ADN4"/>
<organism evidence="1 2">
    <name type="scientific">Plasmopara halstedii</name>
    <name type="common">Downy mildew of sunflower</name>
    <dbReference type="NCBI Taxonomy" id="4781"/>
    <lineage>
        <taxon>Eukaryota</taxon>
        <taxon>Sar</taxon>
        <taxon>Stramenopiles</taxon>
        <taxon>Oomycota</taxon>
        <taxon>Peronosporomycetes</taxon>
        <taxon>Peronosporales</taxon>
        <taxon>Peronosporaceae</taxon>
        <taxon>Plasmopara</taxon>
    </lineage>
</organism>
<protein>
    <submittedName>
        <fullName evidence="1">START-like domain</fullName>
    </submittedName>
</protein>
<sequence>MDNKRFSENPFNPLILSSEERAKLVALLDEMILAKFSEYEEYVHNEKKIDLSRWKSFSRYGMTTTYLERKKSNSESKLLSSLMVGALPGTLDDNMFGLVSPTLEDMRIKASYLHDFSAAALLATIIEPSFDDPFRTVVVKWIEIDIPGASTRLIHNRDYVFVEASGILCLKNGERVGYHIYHSVNFPQTPDLPHRVRGNMSFSCIFRQENDRTDCRGTGFMDPGGDMIRTMAVMGMVQATMAGSKYSYCGQMKKLTWLVEQNHKKEQVAHASTSVYRALELFVVHARSRKNSRLSQSSTN</sequence>
<evidence type="ECO:0000313" key="2">
    <source>
        <dbReference type="Proteomes" id="UP000054928"/>
    </source>
</evidence>
<reference evidence="2" key="1">
    <citation type="submission" date="2014-09" db="EMBL/GenBank/DDBJ databases">
        <authorList>
            <person name="Sharma Rahul"/>
            <person name="Thines Marco"/>
        </authorList>
    </citation>
    <scope>NUCLEOTIDE SEQUENCE [LARGE SCALE GENOMIC DNA]</scope>
</reference>
<dbReference type="InterPro" id="IPR023393">
    <property type="entry name" value="START-like_dom_sf"/>
</dbReference>
<name>A0A0P1ADN4_PLAHL</name>
<evidence type="ECO:0000313" key="1">
    <source>
        <dbReference type="EMBL" id="CEG38857.1"/>
    </source>
</evidence>
<dbReference type="Gene3D" id="3.30.530.20">
    <property type="match status" value="1"/>
</dbReference>
<dbReference type="GeneID" id="36403961"/>
<dbReference type="Proteomes" id="UP000054928">
    <property type="component" value="Unassembled WGS sequence"/>
</dbReference>
<dbReference type="PANTHER" id="PTHR13510:SF44">
    <property type="entry name" value="RABENOSYN-5"/>
    <property type="match status" value="1"/>
</dbReference>
<dbReference type="SUPFAM" id="SSF55961">
    <property type="entry name" value="Bet v1-like"/>
    <property type="match status" value="1"/>
</dbReference>
<dbReference type="OrthoDB" id="126154at2759"/>
<dbReference type="InterPro" id="IPR052727">
    <property type="entry name" value="Rab4/Rab5_effector"/>
</dbReference>
<dbReference type="EMBL" id="CCYD01000322">
    <property type="protein sequence ID" value="CEG38857.1"/>
    <property type="molecule type" value="Genomic_DNA"/>
</dbReference>
<dbReference type="OMA" id="HSINFPE"/>